<dbReference type="PROSITE" id="PS51186">
    <property type="entry name" value="GNAT"/>
    <property type="match status" value="1"/>
</dbReference>
<gene>
    <name evidence="2" type="ORF">P3TCK_18609</name>
</gene>
<dbReference type="CDD" id="cd04301">
    <property type="entry name" value="NAT_SF"/>
    <property type="match status" value="1"/>
</dbReference>
<dbReference type="OrthoDB" id="9796171at2"/>
<dbReference type="PANTHER" id="PTHR43451:SF1">
    <property type="entry name" value="ACETYLTRANSFERASE"/>
    <property type="match status" value="1"/>
</dbReference>
<dbReference type="SUPFAM" id="SSF55729">
    <property type="entry name" value="Acyl-CoA N-acyltransferases (Nat)"/>
    <property type="match status" value="1"/>
</dbReference>
<dbReference type="HOGENOM" id="CLU_120448_1_0_6"/>
<dbReference type="PANTHER" id="PTHR43451">
    <property type="entry name" value="ACETYLTRANSFERASE (GNAT) FAMILY PROTEIN"/>
    <property type="match status" value="1"/>
</dbReference>
<dbReference type="GO" id="GO:0016747">
    <property type="term" value="F:acyltransferase activity, transferring groups other than amino-acyl groups"/>
    <property type="evidence" value="ECO:0007669"/>
    <property type="project" value="InterPro"/>
</dbReference>
<dbReference type="Pfam" id="PF13673">
    <property type="entry name" value="Acetyltransf_10"/>
    <property type="match status" value="1"/>
</dbReference>
<feature type="domain" description="N-acetyltransferase" evidence="1">
    <location>
        <begin position="3"/>
        <end position="150"/>
    </location>
</feature>
<sequence length="154" mass="17065">MEFALEKVTHRDLDSIVKLGESVNEEHVIPLLGADGQKAIRIAFMSDVANVTNPEIYTAVKAIIGNVIIGYIAWRDGNYLGHLYVKTEYHGFGVAKRLIEEMKMISGATLISVKASIYALGFYGKVGFKATSEELSINGIRYVLMELNVEQHTD</sequence>
<keyword evidence="2" id="KW-0808">Transferase</keyword>
<accession>Q1YY44</accession>
<dbReference type="Gene3D" id="3.40.630.30">
    <property type="match status" value="1"/>
</dbReference>
<reference evidence="2 3" key="1">
    <citation type="submission" date="2006-03" db="EMBL/GenBank/DDBJ databases">
        <authorList>
            <person name="Bartlett D.H."/>
            <person name="Valle G."/>
            <person name="Lauro F.M."/>
            <person name="Vezzi A."/>
            <person name="Simonato F."/>
            <person name="Eloe E."/>
            <person name="Vitulo N."/>
            <person name="Stratton T.K."/>
            <person name="D'angelo M."/>
            <person name="Ferriera S."/>
            <person name="Johnson J."/>
            <person name="Kravitz S."/>
            <person name="Beeson K."/>
            <person name="Sutton G."/>
            <person name="Rogers Y."/>
            <person name="Friedman R."/>
            <person name="Frazier M."/>
            <person name="Venter J.C."/>
        </authorList>
    </citation>
    <scope>NUCLEOTIDE SEQUENCE [LARGE SCALE GENOMIC DNA]</scope>
    <source>
        <strain evidence="2 3">3TCK</strain>
    </source>
</reference>
<evidence type="ECO:0000259" key="1">
    <source>
        <dbReference type="PROSITE" id="PS51186"/>
    </source>
</evidence>
<dbReference type="InterPro" id="IPR000182">
    <property type="entry name" value="GNAT_dom"/>
</dbReference>
<dbReference type="EMBL" id="AAPH01000039">
    <property type="protein sequence ID" value="EAS41161.1"/>
    <property type="molecule type" value="Genomic_DNA"/>
</dbReference>
<dbReference type="AlphaFoldDB" id="Q1YY44"/>
<evidence type="ECO:0000313" key="2">
    <source>
        <dbReference type="EMBL" id="EAS41161.1"/>
    </source>
</evidence>
<proteinExistence type="predicted"/>
<dbReference type="Proteomes" id="UP000003789">
    <property type="component" value="Unassembled WGS sequence"/>
</dbReference>
<evidence type="ECO:0000313" key="3">
    <source>
        <dbReference type="Proteomes" id="UP000003789"/>
    </source>
</evidence>
<organism evidence="2 3">
    <name type="scientific">Photobacterium profundum 3TCK</name>
    <dbReference type="NCBI Taxonomy" id="314280"/>
    <lineage>
        <taxon>Bacteria</taxon>
        <taxon>Pseudomonadati</taxon>
        <taxon>Pseudomonadota</taxon>
        <taxon>Gammaproteobacteria</taxon>
        <taxon>Vibrionales</taxon>
        <taxon>Vibrionaceae</taxon>
        <taxon>Photobacterium</taxon>
    </lineage>
</organism>
<dbReference type="RefSeq" id="WP_006231631.1">
    <property type="nucleotide sequence ID" value="NZ_CH724135.1"/>
</dbReference>
<protein>
    <submittedName>
        <fullName evidence="2">Acetyltransferase</fullName>
    </submittedName>
</protein>
<name>Q1YY44_9GAMM</name>
<dbReference type="InterPro" id="IPR016181">
    <property type="entry name" value="Acyl_CoA_acyltransferase"/>
</dbReference>
<comment type="caution">
    <text evidence="2">The sequence shown here is derived from an EMBL/GenBank/DDBJ whole genome shotgun (WGS) entry which is preliminary data.</text>
</comment>
<dbReference type="InterPro" id="IPR052564">
    <property type="entry name" value="N-acetyltrans/Recomb-assoc"/>
</dbReference>